<feature type="signal peptide" evidence="1">
    <location>
        <begin position="1"/>
        <end position="17"/>
    </location>
</feature>
<evidence type="ECO:0008006" key="4">
    <source>
        <dbReference type="Google" id="ProtNLM"/>
    </source>
</evidence>
<proteinExistence type="predicted"/>
<protein>
    <recommendedName>
        <fullName evidence="4">Transferrin-binding protein B C-lobe/N-lobe beta barrel domain-containing protein</fullName>
    </recommendedName>
</protein>
<gene>
    <name evidence="2" type="ORF">SAMN05444003_0357</name>
</gene>
<dbReference type="RefSeq" id="WP_131802753.1">
    <property type="nucleotide sequence ID" value="NZ_FQXB01000001.1"/>
</dbReference>
<dbReference type="Gene3D" id="2.40.160.90">
    <property type="match status" value="1"/>
</dbReference>
<keyword evidence="1" id="KW-0732">Signal</keyword>
<dbReference type="AlphaFoldDB" id="A0A1M5LL63"/>
<sequence length="211" mass="21513">MKYQVIFLGIASLALTACGGGSSGGGGGEFVVSNAIIDGIELPTGGDLAVYPQEVQDLITEFQDRNENTPQASNIPTMGTANYRGTFGISVEDGDVIVAAIYGDLALAADWDNPNGDLVTGKVTNLSVVDGGGTYNPTGSLAIDAPISGPSLELGTVKGTFSLPNGDFNLNGSFDGAFAGDGASSMLGQTEGTMTYPDNTTDSFSGLWYAD</sequence>
<evidence type="ECO:0000256" key="1">
    <source>
        <dbReference type="SAM" id="SignalP"/>
    </source>
</evidence>
<reference evidence="2 3" key="1">
    <citation type="submission" date="2016-11" db="EMBL/GenBank/DDBJ databases">
        <authorList>
            <person name="Jaros S."/>
            <person name="Januszkiewicz K."/>
            <person name="Wedrychowicz H."/>
        </authorList>
    </citation>
    <scope>NUCLEOTIDE SEQUENCE [LARGE SCALE GENOMIC DNA]</scope>
    <source>
        <strain evidence="2 3">DSM 28715</strain>
    </source>
</reference>
<accession>A0A1M5LL63</accession>
<dbReference type="InterPro" id="IPR011250">
    <property type="entry name" value="OMP/PagP_B-barrel"/>
</dbReference>
<evidence type="ECO:0000313" key="2">
    <source>
        <dbReference type="EMBL" id="SHG65778.1"/>
    </source>
</evidence>
<evidence type="ECO:0000313" key="3">
    <source>
        <dbReference type="Proteomes" id="UP000184074"/>
    </source>
</evidence>
<dbReference type="SUPFAM" id="SSF56925">
    <property type="entry name" value="OMPA-like"/>
    <property type="match status" value="1"/>
</dbReference>
<dbReference type="Proteomes" id="UP000184074">
    <property type="component" value="Unassembled WGS sequence"/>
</dbReference>
<dbReference type="PROSITE" id="PS51257">
    <property type="entry name" value="PROKAR_LIPOPROTEIN"/>
    <property type="match status" value="1"/>
</dbReference>
<name>A0A1M5LL63_9RHOB</name>
<dbReference type="EMBL" id="FQXB01000001">
    <property type="protein sequence ID" value="SHG65778.1"/>
    <property type="molecule type" value="Genomic_DNA"/>
</dbReference>
<organism evidence="2 3">
    <name type="scientific">Cognatiyoonia sediminum</name>
    <dbReference type="NCBI Taxonomy" id="1508389"/>
    <lineage>
        <taxon>Bacteria</taxon>
        <taxon>Pseudomonadati</taxon>
        <taxon>Pseudomonadota</taxon>
        <taxon>Alphaproteobacteria</taxon>
        <taxon>Rhodobacterales</taxon>
        <taxon>Paracoccaceae</taxon>
        <taxon>Cognatiyoonia</taxon>
    </lineage>
</organism>
<keyword evidence="3" id="KW-1185">Reference proteome</keyword>
<feature type="chain" id="PRO_5012319074" description="Transferrin-binding protein B C-lobe/N-lobe beta barrel domain-containing protein" evidence="1">
    <location>
        <begin position="18"/>
        <end position="211"/>
    </location>
</feature>